<evidence type="ECO:0000256" key="2">
    <source>
        <dbReference type="ARBA" id="ARBA00008335"/>
    </source>
</evidence>
<dbReference type="GO" id="GO:0005886">
    <property type="term" value="C:plasma membrane"/>
    <property type="evidence" value="ECO:0007669"/>
    <property type="project" value="UniProtKB-SubCell"/>
</dbReference>
<comment type="caution">
    <text evidence="10">The sequence shown here is derived from an EMBL/GenBank/DDBJ whole genome shotgun (WGS) entry which is preliminary data.</text>
</comment>
<feature type="transmembrane region" description="Helical" evidence="8">
    <location>
        <begin position="409"/>
        <end position="430"/>
    </location>
</feature>
<feature type="domain" description="Major facilitator superfamily (MFS) profile" evidence="9">
    <location>
        <begin position="51"/>
        <end position="433"/>
    </location>
</feature>
<evidence type="ECO:0000256" key="3">
    <source>
        <dbReference type="ARBA" id="ARBA00022448"/>
    </source>
</evidence>
<feature type="transmembrane region" description="Helical" evidence="8">
    <location>
        <begin position="121"/>
        <end position="140"/>
    </location>
</feature>
<feature type="transmembrane region" description="Helical" evidence="8">
    <location>
        <begin position="89"/>
        <end position="109"/>
    </location>
</feature>
<keyword evidence="4" id="KW-1003">Cell membrane</keyword>
<dbReference type="CDD" id="cd17324">
    <property type="entry name" value="MFS_NepI_like"/>
    <property type="match status" value="1"/>
</dbReference>
<evidence type="ECO:0000256" key="7">
    <source>
        <dbReference type="ARBA" id="ARBA00023136"/>
    </source>
</evidence>
<keyword evidence="5 8" id="KW-0812">Transmembrane</keyword>
<dbReference type="OrthoDB" id="63984at2"/>
<dbReference type="Gene3D" id="1.20.1250.20">
    <property type="entry name" value="MFS general substrate transporter like domains"/>
    <property type="match status" value="1"/>
</dbReference>
<dbReference type="InterPro" id="IPR036259">
    <property type="entry name" value="MFS_trans_sf"/>
</dbReference>
<evidence type="ECO:0000259" key="9">
    <source>
        <dbReference type="PROSITE" id="PS50850"/>
    </source>
</evidence>
<proteinExistence type="inferred from homology"/>
<evidence type="ECO:0000313" key="10">
    <source>
        <dbReference type="EMBL" id="PPU74080.1"/>
    </source>
</evidence>
<evidence type="ECO:0000256" key="4">
    <source>
        <dbReference type="ARBA" id="ARBA00022475"/>
    </source>
</evidence>
<keyword evidence="6 8" id="KW-1133">Transmembrane helix</keyword>
<feature type="transmembrane region" description="Helical" evidence="8">
    <location>
        <begin position="57"/>
        <end position="77"/>
    </location>
</feature>
<evidence type="ECO:0000256" key="5">
    <source>
        <dbReference type="ARBA" id="ARBA00022692"/>
    </source>
</evidence>
<dbReference type="PROSITE" id="PS00216">
    <property type="entry name" value="SUGAR_TRANSPORT_1"/>
    <property type="match status" value="1"/>
</dbReference>
<dbReference type="Proteomes" id="UP000239865">
    <property type="component" value="Unassembled WGS sequence"/>
</dbReference>
<evidence type="ECO:0000256" key="1">
    <source>
        <dbReference type="ARBA" id="ARBA00004651"/>
    </source>
</evidence>
<dbReference type="PROSITE" id="PS50850">
    <property type="entry name" value="MFS"/>
    <property type="match status" value="1"/>
</dbReference>
<organism evidence="10 11">
    <name type="scientific">Xanthomonas melonis</name>
    <dbReference type="NCBI Taxonomy" id="56456"/>
    <lineage>
        <taxon>Bacteria</taxon>
        <taxon>Pseudomonadati</taxon>
        <taxon>Pseudomonadota</taxon>
        <taxon>Gammaproteobacteria</taxon>
        <taxon>Lysobacterales</taxon>
        <taxon>Lysobacteraceae</taxon>
        <taxon>Xanthomonas</taxon>
    </lineage>
</organism>
<protein>
    <submittedName>
        <fullName evidence="10">MFS transporter</fullName>
    </submittedName>
</protein>
<keyword evidence="7 8" id="KW-0472">Membrane</keyword>
<dbReference type="SUPFAM" id="SSF103473">
    <property type="entry name" value="MFS general substrate transporter"/>
    <property type="match status" value="1"/>
</dbReference>
<dbReference type="AlphaFoldDB" id="A0A2S7DJU5"/>
<accession>A0A2S7DJU5</accession>
<evidence type="ECO:0000256" key="6">
    <source>
        <dbReference type="ARBA" id="ARBA00022989"/>
    </source>
</evidence>
<feature type="transmembrane region" description="Helical" evidence="8">
    <location>
        <begin position="259"/>
        <end position="280"/>
    </location>
</feature>
<evidence type="ECO:0000256" key="8">
    <source>
        <dbReference type="SAM" id="Phobius"/>
    </source>
</evidence>
<feature type="transmembrane region" description="Helical" evidence="8">
    <location>
        <begin position="382"/>
        <end position="403"/>
    </location>
</feature>
<dbReference type="EMBL" id="MDEH01000002">
    <property type="protein sequence ID" value="PPU74080.1"/>
    <property type="molecule type" value="Genomic_DNA"/>
</dbReference>
<dbReference type="InterPro" id="IPR005829">
    <property type="entry name" value="Sugar_transporter_CS"/>
</dbReference>
<sequence length="451" mass="47147">MATASIIYWTGGAAGRILAAPDVVAAAVPSSDRFSRSLPMADPGAVTAAPAIGRIRLALFLAGFATFSLLYSVQPVLPEFARTFGVDAAVASLPLSLATAGLAIAIFCAGAVSENLGRRGLMFASIALAAVLNLIAAFLPHWGALVVVRTLSGIALGGVPAVAMVYLGEELPPHKLGAATGLYVAGNAFGGMSGRILMSVLTDHSDWRTALALLSVLDLLCALAFVWLLPPSRHFVRRHGINLQFHLRAWAGQLRDRNLPWLFVLPFLLMGVFVSVYNYAGFRLGGPEFALSQSQIGMIFSAYVFGIVSSSVAGGASDRFGRGPVVSAGIVCCVLGVVLTLTHALALVVGGIVLLTIGFFIAHSAASAWVSRLGGAHRSHAASLYLLAYYAGSSVIGAMGGWFWQHCGWAGLVGMSLSLLGMALAAAHVLRKRADDTRPYGRFAPHPPRGE</sequence>
<comment type="subcellular location">
    <subcellularLocation>
        <location evidence="1">Cell membrane</location>
        <topology evidence="1">Multi-pass membrane protein</topology>
    </subcellularLocation>
</comment>
<keyword evidence="3" id="KW-0813">Transport</keyword>
<gene>
    <name evidence="10" type="ORF">XmelCFBP4644_06490</name>
</gene>
<evidence type="ECO:0000313" key="11">
    <source>
        <dbReference type="Proteomes" id="UP000239865"/>
    </source>
</evidence>
<dbReference type="InterPro" id="IPR011701">
    <property type="entry name" value="MFS"/>
</dbReference>
<feature type="transmembrane region" description="Helical" evidence="8">
    <location>
        <begin position="146"/>
        <end position="168"/>
    </location>
</feature>
<reference evidence="10 11" key="1">
    <citation type="submission" date="2016-08" db="EMBL/GenBank/DDBJ databases">
        <authorList>
            <person name="Seilhamer J.J."/>
        </authorList>
    </citation>
    <scope>NUCLEOTIDE SEQUENCE [LARGE SCALE GENOMIC DNA]</scope>
    <source>
        <strain evidence="10 11">CFBP4644</strain>
    </source>
</reference>
<comment type="similarity">
    <text evidence="2">Belongs to the major facilitator superfamily.</text>
</comment>
<feature type="transmembrane region" description="Helical" evidence="8">
    <location>
        <begin position="180"/>
        <end position="198"/>
    </location>
</feature>
<dbReference type="PANTHER" id="PTHR43271:SF1">
    <property type="entry name" value="INNER MEMBRANE TRANSPORT PROTEIN YNFM"/>
    <property type="match status" value="1"/>
</dbReference>
<feature type="transmembrane region" description="Helical" evidence="8">
    <location>
        <begin position="325"/>
        <end position="346"/>
    </location>
</feature>
<dbReference type="Pfam" id="PF07690">
    <property type="entry name" value="MFS_1"/>
    <property type="match status" value="2"/>
</dbReference>
<name>A0A2S7DJU5_9XANT</name>
<feature type="transmembrane region" description="Helical" evidence="8">
    <location>
        <begin position="210"/>
        <end position="229"/>
    </location>
</feature>
<dbReference type="InterPro" id="IPR020846">
    <property type="entry name" value="MFS_dom"/>
</dbReference>
<dbReference type="GO" id="GO:0022857">
    <property type="term" value="F:transmembrane transporter activity"/>
    <property type="evidence" value="ECO:0007669"/>
    <property type="project" value="InterPro"/>
</dbReference>
<feature type="transmembrane region" description="Helical" evidence="8">
    <location>
        <begin position="292"/>
        <end position="313"/>
    </location>
</feature>
<dbReference type="PANTHER" id="PTHR43271">
    <property type="entry name" value="BLL2771 PROTEIN"/>
    <property type="match status" value="1"/>
</dbReference>
<feature type="transmembrane region" description="Helical" evidence="8">
    <location>
        <begin position="352"/>
        <end position="370"/>
    </location>
</feature>